<dbReference type="InterPro" id="IPR021109">
    <property type="entry name" value="Peptidase_aspartic_dom_sf"/>
</dbReference>
<sequence length="527" mass="59174">MANNINNVKGSPHAGPNIPAPDLRPMEELLQVPTDGVGDAIVVPPILASQFELKIGLLNLVTDSRFMVLKMMILILISKAGGNLLTRNTQEALTIIENKSKIHSIQDSCDSCGGSHSSYECQAINNMNQEEVYAYSGNEEPSVPPPPLSSSSKEVERDLGTITDQLPEKPEDPGKFLILCDFPELEKYMTLADLGVSINLMPLFVWKNMMLPELIPTRMTLDLANRSVAYPAGIAEDGCVQVGKFTFPADFFVVDYDVDPRVPLILGRPFLRTARALVDVYGEELSKRRTTSTSDSFLSFTSSKTSDSSLEEFADELALLDPFPPGNEDDNFNPKADLREIKYLLNRDPLTDSSPKTNIDIIDAILERFIDEPTLVYSFPQRDEDADLLEFKSDNKEWKKILYRDLFDNIHSENEKDKDLKIECLIDYMDYDFFPLLPISDSTRPEESSEIATLMSFPFGNEDKLFNPGILILGGTQIFHEESKDKDLKLNSSTEALLILVEKNFLSHSSDRELLFFLESIMIETLL</sequence>
<protein>
    <submittedName>
        <fullName evidence="2">Reverse transcriptase domain-containing protein</fullName>
    </submittedName>
</protein>
<feature type="region of interest" description="Disordered" evidence="1">
    <location>
        <begin position="136"/>
        <end position="157"/>
    </location>
</feature>
<keyword evidence="2" id="KW-0695">RNA-directed DNA polymerase</keyword>
<evidence type="ECO:0000256" key="1">
    <source>
        <dbReference type="SAM" id="MobiDB-lite"/>
    </source>
</evidence>
<accession>A0A6L2JTV2</accession>
<dbReference type="GO" id="GO:0003964">
    <property type="term" value="F:RNA-directed DNA polymerase activity"/>
    <property type="evidence" value="ECO:0007669"/>
    <property type="project" value="UniProtKB-KW"/>
</dbReference>
<dbReference type="AlphaFoldDB" id="A0A6L2JTV2"/>
<dbReference type="CDD" id="cd00303">
    <property type="entry name" value="retropepsin_like"/>
    <property type="match status" value="1"/>
</dbReference>
<dbReference type="PANTHER" id="PTHR33067">
    <property type="entry name" value="RNA-DIRECTED DNA POLYMERASE-RELATED"/>
    <property type="match status" value="1"/>
</dbReference>
<dbReference type="PANTHER" id="PTHR33067:SF39">
    <property type="entry name" value="TRANSCRIPTION FACTOR INTERACTOR AND REGULATOR CCHC(ZN) FAMILY"/>
    <property type="match status" value="1"/>
</dbReference>
<organism evidence="2">
    <name type="scientific">Tanacetum cinerariifolium</name>
    <name type="common">Dalmatian daisy</name>
    <name type="synonym">Chrysanthemum cinerariifolium</name>
    <dbReference type="NCBI Taxonomy" id="118510"/>
    <lineage>
        <taxon>Eukaryota</taxon>
        <taxon>Viridiplantae</taxon>
        <taxon>Streptophyta</taxon>
        <taxon>Embryophyta</taxon>
        <taxon>Tracheophyta</taxon>
        <taxon>Spermatophyta</taxon>
        <taxon>Magnoliopsida</taxon>
        <taxon>eudicotyledons</taxon>
        <taxon>Gunneridae</taxon>
        <taxon>Pentapetalae</taxon>
        <taxon>asterids</taxon>
        <taxon>campanulids</taxon>
        <taxon>Asterales</taxon>
        <taxon>Asteraceae</taxon>
        <taxon>Asteroideae</taxon>
        <taxon>Anthemideae</taxon>
        <taxon>Anthemidinae</taxon>
        <taxon>Tanacetum</taxon>
    </lineage>
</organism>
<keyword evidence="2" id="KW-0548">Nucleotidyltransferase</keyword>
<dbReference type="EMBL" id="BKCJ010001313">
    <property type="protein sequence ID" value="GEU40528.1"/>
    <property type="molecule type" value="Genomic_DNA"/>
</dbReference>
<gene>
    <name evidence="2" type="ORF">Tci_012506</name>
</gene>
<keyword evidence="2" id="KW-0808">Transferase</keyword>
<proteinExistence type="predicted"/>
<evidence type="ECO:0000313" key="2">
    <source>
        <dbReference type="EMBL" id="GEU40528.1"/>
    </source>
</evidence>
<comment type="caution">
    <text evidence="2">The sequence shown here is derived from an EMBL/GenBank/DDBJ whole genome shotgun (WGS) entry which is preliminary data.</text>
</comment>
<feature type="region of interest" description="Disordered" evidence="1">
    <location>
        <begin position="1"/>
        <end position="22"/>
    </location>
</feature>
<name>A0A6L2JTV2_TANCI</name>
<dbReference type="Gene3D" id="2.40.70.10">
    <property type="entry name" value="Acid Proteases"/>
    <property type="match status" value="1"/>
</dbReference>
<reference evidence="2" key="1">
    <citation type="journal article" date="2019" name="Sci. Rep.">
        <title>Draft genome of Tanacetum cinerariifolium, the natural source of mosquito coil.</title>
        <authorList>
            <person name="Yamashiro T."/>
            <person name="Shiraishi A."/>
            <person name="Satake H."/>
            <person name="Nakayama K."/>
        </authorList>
    </citation>
    <scope>NUCLEOTIDE SEQUENCE</scope>
</reference>